<feature type="domain" description="RRM" evidence="2">
    <location>
        <begin position="19"/>
        <end position="96"/>
    </location>
</feature>
<dbReference type="Pfam" id="PF00076">
    <property type="entry name" value="RRM_1"/>
    <property type="match status" value="1"/>
</dbReference>
<dbReference type="GO" id="GO:0003723">
    <property type="term" value="F:RNA binding"/>
    <property type="evidence" value="ECO:0007669"/>
    <property type="project" value="UniProtKB-UniRule"/>
</dbReference>
<reference evidence="3" key="1">
    <citation type="submission" date="2019-11" db="EMBL/GenBank/DDBJ databases">
        <authorList>
            <person name="Liu Y."/>
            <person name="Hou J."/>
            <person name="Li T.-Q."/>
            <person name="Guan C.-H."/>
            <person name="Wu X."/>
            <person name="Wu H.-Z."/>
            <person name="Ling F."/>
            <person name="Zhang R."/>
            <person name="Shi X.-G."/>
            <person name="Ren J.-P."/>
            <person name="Chen E.-F."/>
            <person name="Sun J.-M."/>
        </authorList>
    </citation>
    <scope>NUCLEOTIDE SEQUENCE</scope>
    <source>
        <strain evidence="3">Adult_tree_wgs_1</strain>
        <tissue evidence="3">Leaves</tissue>
    </source>
</reference>
<protein>
    <recommendedName>
        <fullName evidence="2">RRM domain-containing protein</fullName>
    </recommendedName>
</protein>
<sequence>MDSAKAKADYAAFEESVKRTVYVDNLSPQVNESILKSAFNQFGNVQKVEFIPNYAEESNMPRCVLVEMESPELAKERVPAMSNQPFMVFGMPRPVRDPDFTIAKKLEELTRRHAAEASFLLQYQLEEEEKACKATGRDP</sequence>
<dbReference type="InterPro" id="IPR035979">
    <property type="entry name" value="RBD_domain_sf"/>
</dbReference>
<dbReference type="Proteomes" id="UP000626092">
    <property type="component" value="Unassembled WGS sequence"/>
</dbReference>
<dbReference type="PROSITE" id="PS50102">
    <property type="entry name" value="RRM"/>
    <property type="match status" value="1"/>
</dbReference>
<dbReference type="InterPro" id="IPR053316">
    <property type="entry name" value="Epigenetic_reg_gene_expr"/>
</dbReference>
<dbReference type="SUPFAM" id="SSF54928">
    <property type="entry name" value="RNA-binding domain, RBD"/>
    <property type="match status" value="1"/>
</dbReference>
<keyword evidence="4" id="KW-1185">Reference proteome</keyword>
<gene>
    <name evidence="3" type="ORF">RHSIM_Rhsim12G0057800</name>
</gene>
<dbReference type="SMART" id="SM00360">
    <property type="entry name" value="RRM"/>
    <property type="match status" value="1"/>
</dbReference>
<dbReference type="PANTHER" id="PTHR36309:SF1">
    <property type="entry name" value="RNA-BINDING (RRM_RBD_RNP MOTIFS) FAMILY PROTEIN"/>
    <property type="match status" value="1"/>
</dbReference>
<dbReference type="OrthoDB" id="1913496at2759"/>
<name>A0A834G347_RHOSS</name>
<dbReference type="PANTHER" id="PTHR36309">
    <property type="entry name" value="RNA-BINDING (RRM/RBD/RNP MOTIFS) FAMILY PROTEIN"/>
    <property type="match status" value="1"/>
</dbReference>
<dbReference type="Gene3D" id="3.30.70.330">
    <property type="match status" value="1"/>
</dbReference>
<dbReference type="AlphaFoldDB" id="A0A834G347"/>
<dbReference type="CDD" id="cd00590">
    <property type="entry name" value="RRM_SF"/>
    <property type="match status" value="1"/>
</dbReference>
<dbReference type="InterPro" id="IPR000504">
    <property type="entry name" value="RRM_dom"/>
</dbReference>
<evidence type="ECO:0000259" key="2">
    <source>
        <dbReference type="PROSITE" id="PS50102"/>
    </source>
</evidence>
<organism evidence="3 4">
    <name type="scientific">Rhododendron simsii</name>
    <name type="common">Sims's rhododendron</name>
    <dbReference type="NCBI Taxonomy" id="118357"/>
    <lineage>
        <taxon>Eukaryota</taxon>
        <taxon>Viridiplantae</taxon>
        <taxon>Streptophyta</taxon>
        <taxon>Embryophyta</taxon>
        <taxon>Tracheophyta</taxon>
        <taxon>Spermatophyta</taxon>
        <taxon>Magnoliopsida</taxon>
        <taxon>eudicotyledons</taxon>
        <taxon>Gunneridae</taxon>
        <taxon>Pentapetalae</taxon>
        <taxon>asterids</taxon>
        <taxon>Ericales</taxon>
        <taxon>Ericaceae</taxon>
        <taxon>Ericoideae</taxon>
        <taxon>Rhodoreae</taxon>
        <taxon>Rhododendron</taxon>
    </lineage>
</organism>
<accession>A0A834G347</accession>
<evidence type="ECO:0000256" key="1">
    <source>
        <dbReference type="PROSITE-ProRule" id="PRU00176"/>
    </source>
</evidence>
<dbReference type="InterPro" id="IPR012677">
    <property type="entry name" value="Nucleotide-bd_a/b_plait_sf"/>
</dbReference>
<keyword evidence="1" id="KW-0694">RNA-binding</keyword>
<dbReference type="EMBL" id="WJXA01000012">
    <property type="protein sequence ID" value="KAF7123673.1"/>
    <property type="molecule type" value="Genomic_DNA"/>
</dbReference>
<evidence type="ECO:0000313" key="4">
    <source>
        <dbReference type="Proteomes" id="UP000626092"/>
    </source>
</evidence>
<comment type="caution">
    <text evidence="3">The sequence shown here is derived from an EMBL/GenBank/DDBJ whole genome shotgun (WGS) entry which is preliminary data.</text>
</comment>
<proteinExistence type="predicted"/>
<evidence type="ECO:0000313" key="3">
    <source>
        <dbReference type="EMBL" id="KAF7123673.1"/>
    </source>
</evidence>